<dbReference type="Pfam" id="PF08402">
    <property type="entry name" value="TOBE_2"/>
    <property type="match status" value="1"/>
</dbReference>
<dbReference type="Gene3D" id="2.40.50.100">
    <property type="match status" value="1"/>
</dbReference>
<proteinExistence type="predicted"/>
<organism evidence="3 4">
    <name type="scientific">Natronolimnobius baerhuensis</name>
    <dbReference type="NCBI Taxonomy" id="253108"/>
    <lineage>
        <taxon>Archaea</taxon>
        <taxon>Methanobacteriati</taxon>
        <taxon>Methanobacteriota</taxon>
        <taxon>Stenosarchaea group</taxon>
        <taxon>Halobacteria</taxon>
        <taxon>Halobacteriales</taxon>
        <taxon>Natrialbaceae</taxon>
        <taxon>Natronolimnobius</taxon>
    </lineage>
</organism>
<dbReference type="InterPro" id="IPR013611">
    <property type="entry name" value="Transp-assoc_OB_typ2"/>
</dbReference>
<feature type="domain" description="Transport-associated OB type 2" evidence="2">
    <location>
        <begin position="10"/>
        <end position="80"/>
    </location>
</feature>
<dbReference type="InterPro" id="IPR008995">
    <property type="entry name" value="Mo/tungstate-bd_C_term_dom"/>
</dbReference>
<name>A0A202ECZ1_9EURY</name>
<gene>
    <name evidence="3" type="ORF">B2G88_04795</name>
</gene>
<dbReference type="SUPFAM" id="SSF50331">
    <property type="entry name" value="MOP-like"/>
    <property type="match status" value="1"/>
</dbReference>
<reference evidence="3 4" key="1">
    <citation type="submission" date="2017-02" db="EMBL/GenBank/DDBJ databases">
        <title>Natronthermophilus aegyptiacus gen. nov.,sp. nov., an aerobic, extremely halophilic alkalithermophilic archaeon isolated from the athalassohaline Wadi An Natrun, Egypt.</title>
        <authorList>
            <person name="Zhao B."/>
        </authorList>
    </citation>
    <scope>NUCLEOTIDE SEQUENCE [LARGE SCALE GENOMIC DNA]</scope>
    <source>
        <strain evidence="3 4">CGMCC 1.3597</strain>
    </source>
</reference>
<evidence type="ECO:0000313" key="3">
    <source>
        <dbReference type="EMBL" id="OVE86114.1"/>
    </source>
</evidence>
<dbReference type="RefSeq" id="WP_054862840.1">
    <property type="nucleotide sequence ID" value="NZ_MWPH01000001.1"/>
</dbReference>
<dbReference type="GO" id="GO:0005524">
    <property type="term" value="F:ATP binding"/>
    <property type="evidence" value="ECO:0007669"/>
    <property type="project" value="InterPro"/>
</dbReference>
<dbReference type="AlphaFoldDB" id="A0A202ECZ1"/>
<dbReference type="GO" id="GO:0022857">
    <property type="term" value="F:transmembrane transporter activity"/>
    <property type="evidence" value="ECO:0007669"/>
    <property type="project" value="InterPro"/>
</dbReference>
<comment type="caution">
    <text evidence="3">The sequence shown here is derived from an EMBL/GenBank/DDBJ whole genome shotgun (WGS) entry which is preliminary data.</text>
</comment>
<comment type="subcellular location">
    <subcellularLocation>
        <location evidence="1">Cell membrane</location>
        <topology evidence="1">Peripheral membrane protein</topology>
    </subcellularLocation>
</comment>
<protein>
    <recommendedName>
        <fullName evidence="2">Transport-associated OB type 2 domain-containing protein</fullName>
    </recommendedName>
</protein>
<dbReference type="Proteomes" id="UP000196084">
    <property type="component" value="Unassembled WGS sequence"/>
</dbReference>
<dbReference type="EMBL" id="MWPH01000001">
    <property type="protein sequence ID" value="OVE86114.1"/>
    <property type="molecule type" value="Genomic_DNA"/>
</dbReference>
<dbReference type="InterPro" id="IPR012340">
    <property type="entry name" value="NA-bd_OB-fold"/>
</dbReference>
<keyword evidence="4" id="KW-1185">Reference proteome</keyword>
<dbReference type="GO" id="GO:0043190">
    <property type="term" value="C:ATP-binding cassette (ABC) transporter complex"/>
    <property type="evidence" value="ECO:0007669"/>
    <property type="project" value="InterPro"/>
</dbReference>
<dbReference type="Gene3D" id="2.40.50.140">
    <property type="entry name" value="Nucleic acid-binding proteins"/>
    <property type="match status" value="1"/>
</dbReference>
<accession>A0A202ECZ1</accession>
<evidence type="ECO:0000256" key="1">
    <source>
        <dbReference type="ARBA" id="ARBA00004202"/>
    </source>
</evidence>
<evidence type="ECO:0000259" key="2">
    <source>
        <dbReference type="Pfam" id="PF08402"/>
    </source>
</evidence>
<sequence length="104" mass="11355">MELDETRLTLGIRPENDSLSDLGSKNTVDAAVEVVELVGSDTHIHLEIGESFIARVDSDIQPEVGETISITFDEDNIHLFSQETGDDILADKQEREKATAASLS</sequence>
<evidence type="ECO:0000313" key="4">
    <source>
        <dbReference type="Proteomes" id="UP000196084"/>
    </source>
</evidence>